<accession>A0A9X3ULA0</accession>
<keyword evidence="5 9" id="KW-0067">ATP-binding</keyword>
<dbReference type="GO" id="GO:0016887">
    <property type="term" value="F:ATP hydrolysis activity"/>
    <property type="evidence" value="ECO:0007669"/>
    <property type="project" value="InterPro"/>
</dbReference>
<dbReference type="Proteomes" id="UP001151234">
    <property type="component" value="Unassembled WGS sequence"/>
</dbReference>
<keyword evidence="7" id="KW-0472">Membrane</keyword>
<evidence type="ECO:0000259" key="8">
    <source>
        <dbReference type="PROSITE" id="PS50893"/>
    </source>
</evidence>
<dbReference type="GO" id="GO:0022857">
    <property type="term" value="F:transmembrane transporter activity"/>
    <property type="evidence" value="ECO:0007669"/>
    <property type="project" value="InterPro"/>
</dbReference>
<comment type="caution">
    <text evidence="9">The sequence shown here is derived from an EMBL/GenBank/DDBJ whole genome shotgun (WGS) entry which is preliminary data.</text>
</comment>
<dbReference type="InterPro" id="IPR027417">
    <property type="entry name" value="P-loop_NTPase"/>
</dbReference>
<comment type="similarity">
    <text evidence="1">Belongs to the ABC transporter superfamily.</text>
</comment>
<evidence type="ECO:0000256" key="1">
    <source>
        <dbReference type="ARBA" id="ARBA00005417"/>
    </source>
</evidence>
<feature type="domain" description="ABC transporter" evidence="8">
    <location>
        <begin position="3"/>
        <end position="222"/>
    </location>
</feature>
<dbReference type="EMBL" id="JAPJZI010000001">
    <property type="protein sequence ID" value="MDA5401143.1"/>
    <property type="molecule type" value="Genomic_DNA"/>
</dbReference>
<dbReference type="PANTHER" id="PTHR43499:SF1">
    <property type="entry name" value="ABC TRANSPORTER I FAMILY MEMBER 1"/>
    <property type="match status" value="1"/>
</dbReference>
<evidence type="ECO:0000256" key="5">
    <source>
        <dbReference type="ARBA" id="ARBA00022840"/>
    </source>
</evidence>
<proteinExistence type="inferred from homology"/>
<dbReference type="SMART" id="SM00382">
    <property type="entry name" value="AAA"/>
    <property type="match status" value="1"/>
</dbReference>
<organism evidence="9 10">
    <name type="scientific">Hoeflea prorocentri</name>
    <dbReference type="NCBI Taxonomy" id="1922333"/>
    <lineage>
        <taxon>Bacteria</taxon>
        <taxon>Pseudomonadati</taxon>
        <taxon>Pseudomonadota</taxon>
        <taxon>Alphaproteobacteria</taxon>
        <taxon>Hyphomicrobiales</taxon>
        <taxon>Rhizobiaceae</taxon>
        <taxon>Hoeflea</taxon>
    </lineage>
</organism>
<keyword evidence="3" id="KW-0547">Nucleotide-binding</keyword>
<dbReference type="GO" id="GO:0017004">
    <property type="term" value="P:cytochrome complex assembly"/>
    <property type="evidence" value="ECO:0007669"/>
    <property type="project" value="UniProtKB-KW"/>
</dbReference>
<keyword evidence="10" id="KW-1185">Reference proteome</keyword>
<name>A0A9X3ULA0_9HYPH</name>
<dbReference type="InterPro" id="IPR003439">
    <property type="entry name" value="ABC_transporter-like_ATP-bd"/>
</dbReference>
<gene>
    <name evidence="9" type="primary">ccmA</name>
    <name evidence="9" type="ORF">OQ273_21405</name>
</gene>
<evidence type="ECO:0000313" key="9">
    <source>
        <dbReference type="EMBL" id="MDA5401143.1"/>
    </source>
</evidence>
<dbReference type="NCBIfam" id="TIGR01189">
    <property type="entry name" value="ccmA"/>
    <property type="match status" value="1"/>
</dbReference>
<dbReference type="RefSeq" id="WP_267992950.1">
    <property type="nucleotide sequence ID" value="NZ_JAPJZI010000001.1"/>
</dbReference>
<dbReference type="PANTHER" id="PTHR43499">
    <property type="entry name" value="ABC TRANSPORTER I FAMILY MEMBER 1"/>
    <property type="match status" value="1"/>
</dbReference>
<keyword evidence="2" id="KW-0813">Transport</keyword>
<evidence type="ECO:0000256" key="2">
    <source>
        <dbReference type="ARBA" id="ARBA00022448"/>
    </source>
</evidence>
<evidence type="ECO:0000256" key="4">
    <source>
        <dbReference type="ARBA" id="ARBA00022748"/>
    </source>
</evidence>
<keyword evidence="4" id="KW-0201">Cytochrome c-type biogenesis</keyword>
<dbReference type="PROSITE" id="PS00211">
    <property type="entry name" value="ABC_TRANSPORTER_1"/>
    <property type="match status" value="1"/>
</dbReference>
<dbReference type="InterPro" id="IPR017871">
    <property type="entry name" value="ABC_transporter-like_CS"/>
</dbReference>
<evidence type="ECO:0000256" key="3">
    <source>
        <dbReference type="ARBA" id="ARBA00022741"/>
    </source>
</evidence>
<dbReference type="InterPro" id="IPR003593">
    <property type="entry name" value="AAA+_ATPase"/>
</dbReference>
<dbReference type="InterPro" id="IPR005895">
    <property type="entry name" value="ABC_transptr_haem_export_CcmA"/>
</dbReference>
<evidence type="ECO:0000256" key="7">
    <source>
        <dbReference type="ARBA" id="ARBA00023136"/>
    </source>
</evidence>
<dbReference type="PROSITE" id="PS50893">
    <property type="entry name" value="ABC_TRANSPORTER_2"/>
    <property type="match status" value="1"/>
</dbReference>
<keyword evidence="6" id="KW-1278">Translocase</keyword>
<dbReference type="Gene3D" id="3.40.50.300">
    <property type="entry name" value="P-loop containing nucleotide triphosphate hydrolases"/>
    <property type="match status" value="1"/>
</dbReference>
<evidence type="ECO:0000256" key="6">
    <source>
        <dbReference type="ARBA" id="ARBA00022967"/>
    </source>
</evidence>
<dbReference type="AlphaFoldDB" id="A0A9X3ULA0"/>
<dbReference type="GO" id="GO:0005524">
    <property type="term" value="F:ATP binding"/>
    <property type="evidence" value="ECO:0007669"/>
    <property type="project" value="UniProtKB-KW"/>
</dbReference>
<sequence length="223" mass="23762">MRLVADNVCVARSGQVFFSGISFSLNAGEALVVSGPNGVGKSTFLRVVAGLLPDAEGRIELEGGGGENVAESAHYLGHRNAMKRALSVRENLEFWRDFMGVSEAYQTKVSSNVEEAVAKVGLDGIDHLPFGYLSAGQQRRIAMAKLLIAYRPLWILDEPTAALDVQSQDMFARLIEAHLEGGGLVIAATHQPLGLTDARSLVLDPGSRAAFGARDPFAPEDAA</sequence>
<reference evidence="9" key="1">
    <citation type="submission" date="2022-11" db="EMBL/GenBank/DDBJ databases">
        <title>Draft genome sequence of Hoeflea poritis E7-10 and Hoeflea prorocentri PM5-8, separated from scleractinian coral Porites lutea and marine dinoflagellate.</title>
        <authorList>
            <person name="Zhang G."/>
            <person name="Wei Q."/>
            <person name="Cai L."/>
        </authorList>
    </citation>
    <scope>NUCLEOTIDE SEQUENCE</scope>
    <source>
        <strain evidence="9">PM5-8</strain>
    </source>
</reference>
<evidence type="ECO:0000313" key="10">
    <source>
        <dbReference type="Proteomes" id="UP001151234"/>
    </source>
</evidence>
<protein>
    <submittedName>
        <fullName evidence="9">Heme ABC exporter ATP-binding protein CcmA</fullName>
    </submittedName>
</protein>
<dbReference type="Pfam" id="PF00005">
    <property type="entry name" value="ABC_tran"/>
    <property type="match status" value="1"/>
</dbReference>
<dbReference type="SUPFAM" id="SSF52540">
    <property type="entry name" value="P-loop containing nucleoside triphosphate hydrolases"/>
    <property type="match status" value="1"/>
</dbReference>